<feature type="short sequence motif" description="DGA/G" evidence="4">
    <location>
        <begin position="178"/>
        <end position="180"/>
    </location>
</feature>
<dbReference type="AlphaFoldDB" id="A0A1M4WIU4"/>
<feature type="active site" description="Proton acceptor" evidence="4">
    <location>
        <position position="178"/>
    </location>
</feature>
<keyword evidence="3 4" id="KW-0443">Lipid metabolism</keyword>
<dbReference type="GO" id="GO:0016042">
    <property type="term" value="P:lipid catabolic process"/>
    <property type="evidence" value="ECO:0007669"/>
    <property type="project" value="UniProtKB-UniRule"/>
</dbReference>
<dbReference type="Pfam" id="PF01734">
    <property type="entry name" value="Patatin"/>
    <property type="match status" value="1"/>
</dbReference>
<gene>
    <name evidence="7" type="ORF">SAMN02745195_01178</name>
</gene>
<proteinExistence type="predicted"/>
<evidence type="ECO:0000256" key="2">
    <source>
        <dbReference type="ARBA" id="ARBA00022963"/>
    </source>
</evidence>
<keyword evidence="2 4" id="KW-0442">Lipid degradation</keyword>
<dbReference type="InterPro" id="IPR016035">
    <property type="entry name" value="Acyl_Trfase/lysoPLipase"/>
</dbReference>
<dbReference type="PANTHER" id="PTHR14226:SF57">
    <property type="entry name" value="BLR7027 PROTEIN"/>
    <property type="match status" value="1"/>
</dbReference>
<sequence length="406" mass="46419">MYGIVLEGGGARGAYQIGAYKALAEKGIDVRGVAGTSVGALNGAIIAQGNFEKAYELWHDISYSKVIKANDEEIERLKKGRWRREDIFLVTQLLKGIIEEGGLDISPLKNLLKEVIDENKIRNSGKDFAIVTVSLSDFKPMELYIEDIPYGKLVDYLMASAYLPIFKREKIDGKSYLDGGVYNNLPADLLIKKGYKDLIIIRTGSFGIVKKIDFKGLNTLVISPKEDLGGILDFDKNVVRYNLKLGYFDGLKALKGLKGDKYYIEPKGEKEYFIRYLMNLEERRIENLKDIFRVNKEIPAKRALFEVIIPKLCSLLDLKVDVDYDEIFLTLLENLAEIYEIERFRVYTYEKLISAVREKINCDKEVVEEDKEEIEEIIERVIKKIDMLSIFTKNEVIKEVGKVIFS</sequence>
<dbReference type="EMBL" id="FQUR01000010">
    <property type="protein sequence ID" value="SHE81158.1"/>
    <property type="molecule type" value="Genomic_DNA"/>
</dbReference>
<reference evidence="8" key="1">
    <citation type="submission" date="2016-11" db="EMBL/GenBank/DDBJ databases">
        <authorList>
            <person name="Varghese N."/>
            <person name="Submissions S."/>
        </authorList>
    </citation>
    <scope>NUCLEOTIDE SEQUENCE [LARGE SCALE GENOMIC DNA]</scope>
    <source>
        <strain evidence="8">DSM 18761</strain>
    </source>
</reference>
<feature type="active site" description="Nucleophile" evidence="4">
    <location>
        <position position="37"/>
    </location>
</feature>
<feature type="short sequence motif" description="GXGXXG" evidence="4">
    <location>
        <begin position="8"/>
        <end position="13"/>
    </location>
</feature>
<name>A0A1M4WIU4_9THEO</name>
<dbReference type="GO" id="GO:0016787">
    <property type="term" value="F:hydrolase activity"/>
    <property type="evidence" value="ECO:0007669"/>
    <property type="project" value="UniProtKB-UniRule"/>
</dbReference>
<organism evidence="7 8">
    <name type="scientific">Thermoanaerobacter uzonensis DSM 18761</name>
    <dbReference type="NCBI Taxonomy" id="1123369"/>
    <lineage>
        <taxon>Bacteria</taxon>
        <taxon>Bacillati</taxon>
        <taxon>Bacillota</taxon>
        <taxon>Clostridia</taxon>
        <taxon>Thermoanaerobacterales</taxon>
        <taxon>Thermoanaerobacteraceae</taxon>
        <taxon>Thermoanaerobacter</taxon>
    </lineage>
</organism>
<feature type="domain" description="PNPLA" evidence="6">
    <location>
        <begin position="4"/>
        <end position="191"/>
    </location>
</feature>
<protein>
    <submittedName>
        <fullName evidence="7">NTE family protein</fullName>
    </submittedName>
</protein>
<evidence type="ECO:0000256" key="3">
    <source>
        <dbReference type="ARBA" id="ARBA00023098"/>
    </source>
</evidence>
<keyword evidence="8" id="KW-1185">Reference proteome</keyword>
<dbReference type="PANTHER" id="PTHR14226">
    <property type="entry name" value="NEUROPATHY TARGET ESTERASE/SWISS CHEESE D.MELANOGASTER"/>
    <property type="match status" value="1"/>
</dbReference>
<dbReference type="InterPro" id="IPR002641">
    <property type="entry name" value="PNPLA_dom"/>
</dbReference>
<keyword evidence="1 4" id="KW-0378">Hydrolase</keyword>
<feature type="short sequence motif" description="GXSXG" evidence="4">
    <location>
        <begin position="35"/>
        <end position="39"/>
    </location>
</feature>
<evidence type="ECO:0000313" key="7">
    <source>
        <dbReference type="EMBL" id="SHE81158.1"/>
    </source>
</evidence>
<evidence type="ECO:0000256" key="1">
    <source>
        <dbReference type="ARBA" id="ARBA00022801"/>
    </source>
</evidence>
<evidence type="ECO:0000256" key="5">
    <source>
        <dbReference type="SAM" id="Coils"/>
    </source>
</evidence>
<evidence type="ECO:0000259" key="6">
    <source>
        <dbReference type="PROSITE" id="PS51635"/>
    </source>
</evidence>
<dbReference type="PROSITE" id="PS51635">
    <property type="entry name" value="PNPLA"/>
    <property type="match status" value="1"/>
</dbReference>
<dbReference type="InterPro" id="IPR050301">
    <property type="entry name" value="NTE"/>
</dbReference>
<dbReference type="RefSeq" id="WP_072968267.1">
    <property type="nucleotide sequence ID" value="NZ_FQUR01000010.1"/>
</dbReference>
<keyword evidence="5" id="KW-0175">Coiled coil</keyword>
<dbReference type="Gene3D" id="3.40.1090.10">
    <property type="entry name" value="Cytosolic phospholipase A2 catalytic domain"/>
    <property type="match status" value="2"/>
</dbReference>
<dbReference type="CDD" id="cd07209">
    <property type="entry name" value="Pat_hypo_Ecoli_Z1214_like"/>
    <property type="match status" value="1"/>
</dbReference>
<dbReference type="SUPFAM" id="SSF52151">
    <property type="entry name" value="FabD/lysophospholipase-like"/>
    <property type="match status" value="1"/>
</dbReference>
<dbReference type="Proteomes" id="UP000184127">
    <property type="component" value="Unassembled WGS sequence"/>
</dbReference>
<feature type="coiled-coil region" evidence="5">
    <location>
        <begin position="357"/>
        <end position="384"/>
    </location>
</feature>
<evidence type="ECO:0000313" key="8">
    <source>
        <dbReference type="Proteomes" id="UP000184127"/>
    </source>
</evidence>
<accession>A0A1M4WIU4</accession>
<evidence type="ECO:0000256" key="4">
    <source>
        <dbReference type="PROSITE-ProRule" id="PRU01161"/>
    </source>
</evidence>